<reference evidence="2" key="1">
    <citation type="submission" date="2024-06" db="EMBL/GenBank/DDBJ databases">
        <title>Brevibacterium koreense sp. nov., isolated from jogae-jeotgal, a Korean fermented seafood.</title>
        <authorList>
            <person name="Whon T.W."/>
            <person name="Nam S."/>
            <person name="Kim Y."/>
        </authorList>
    </citation>
    <scope>NUCLEOTIDE SEQUENCE</scope>
    <source>
        <strain evidence="2">CBA3109</strain>
    </source>
</reference>
<organism evidence="2">
    <name type="scientific">Brevibacterium koreense</name>
    <dbReference type="NCBI Taxonomy" id="3140787"/>
    <lineage>
        <taxon>Bacteria</taxon>
        <taxon>Bacillati</taxon>
        <taxon>Actinomycetota</taxon>
        <taxon>Actinomycetes</taxon>
        <taxon>Micrococcales</taxon>
        <taxon>Brevibacteriaceae</taxon>
        <taxon>Brevibacterium</taxon>
    </lineage>
</organism>
<evidence type="ECO:0000313" key="2">
    <source>
        <dbReference type="EMBL" id="XBV89239.1"/>
    </source>
</evidence>
<name>A0AAU7UN65_9MICO</name>
<sequence length="143" mass="15853">MKPDPTDLTLPERDRQELITWSVACAERLLPVFSADRPDDWRPREALDGALQFAEGQMTVGQIRKLAFGCHAAAREASEYASTAVARACGQAVAVAHMAGHSRELVRYTKKALAGSELARELEWQKAHVPGRFREYVYPDADG</sequence>
<proteinExistence type="predicted"/>
<dbReference type="EMBL" id="CP158281">
    <property type="protein sequence ID" value="XBV89239.1"/>
    <property type="molecule type" value="Genomic_DNA"/>
</dbReference>
<gene>
    <name evidence="2" type="ORF">AAFP32_00470</name>
</gene>
<dbReference type="AlphaFoldDB" id="A0AAU7UN65"/>
<dbReference type="Pfam" id="PF21805">
    <property type="entry name" value="Imm5_like"/>
    <property type="match status" value="1"/>
</dbReference>
<protein>
    <submittedName>
        <fullName evidence="2">Immunity protein</fullName>
    </submittedName>
</protein>
<dbReference type="RefSeq" id="WP_350270149.1">
    <property type="nucleotide sequence ID" value="NZ_CP158281.1"/>
</dbReference>
<evidence type="ECO:0000259" key="1">
    <source>
        <dbReference type="Pfam" id="PF21805"/>
    </source>
</evidence>
<accession>A0AAU7UN65</accession>
<dbReference type="KEGG" id="bkr:AAFP32_00470"/>
<feature type="domain" description="Imm-5-like" evidence="1">
    <location>
        <begin position="10"/>
        <end position="130"/>
    </location>
</feature>
<dbReference type="InterPro" id="IPR048667">
    <property type="entry name" value="Imm5-like"/>
</dbReference>